<name>A0A2H3B5H7_9AGAR</name>
<keyword evidence="2" id="KW-1185">Reference proteome</keyword>
<dbReference type="Proteomes" id="UP000218334">
    <property type="component" value="Unassembled WGS sequence"/>
</dbReference>
<evidence type="ECO:0000313" key="1">
    <source>
        <dbReference type="EMBL" id="PBK64950.1"/>
    </source>
</evidence>
<reference evidence="2" key="1">
    <citation type="journal article" date="2017" name="Nat. Ecol. Evol.">
        <title>Genome expansion and lineage-specific genetic innovations in the forest pathogenic fungi Armillaria.</title>
        <authorList>
            <person name="Sipos G."/>
            <person name="Prasanna A.N."/>
            <person name="Walter M.C."/>
            <person name="O'Connor E."/>
            <person name="Balint B."/>
            <person name="Krizsan K."/>
            <person name="Kiss B."/>
            <person name="Hess J."/>
            <person name="Varga T."/>
            <person name="Slot J."/>
            <person name="Riley R."/>
            <person name="Boka B."/>
            <person name="Rigling D."/>
            <person name="Barry K."/>
            <person name="Lee J."/>
            <person name="Mihaltcheva S."/>
            <person name="LaButti K."/>
            <person name="Lipzen A."/>
            <person name="Waldron R."/>
            <person name="Moloney N.M."/>
            <person name="Sperisen C."/>
            <person name="Kredics L."/>
            <person name="Vagvoelgyi C."/>
            <person name="Patrignani A."/>
            <person name="Fitzpatrick D."/>
            <person name="Nagy I."/>
            <person name="Doyle S."/>
            <person name="Anderson J.B."/>
            <person name="Grigoriev I.V."/>
            <person name="Gueldener U."/>
            <person name="Muensterkoetter M."/>
            <person name="Nagy L.G."/>
        </authorList>
    </citation>
    <scope>NUCLEOTIDE SEQUENCE [LARGE SCALE GENOMIC DNA]</scope>
    <source>
        <strain evidence="2">28-4</strain>
    </source>
</reference>
<dbReference type="EMBL" id="KZ293448">
    <property type="protein sequence ID" value="PBK64950.1"/>
    <property type="molecule type" value="Genomic_DNA"/>
</dbReference>
<evidence type="ECO:0000313" key="2">
    <source>
        <dbReference type="Proteomes" id="UP000218334"/>
    </source>
</evidence>
<protein>
    <submittedName>
        <fullName evidence="1">Uncharacterized protein</fullName>
    </submittedName>
</protein>
<sequence>MVGDGIKYDDGLPPRRGRLFLCPTFNPVRQYPTPHNAVVHRVLRARLPGGLCPV</sequence>
<proteinExistence type="predicted"/>
<dbReference type="AlphaFoldDB" id="A0A2H3B5H7"/>
<organism evidence="1 2">
    <name type="scientific">Armillaria solidipes</name>
    <dbReference type="NCBI Taxonomy" id="1076256"/>
    <lineage>
        <taxon>Eukaryota</taxon>
        <taxon>Fungi</taxon>
        <taxon>Dikarya</taxon>
        <taxon>Basidiomycota</taxon>
        <taxon>Agaricomycotina</taxon>
        <taxon>Agaricomycetes</taxon>
        <taxon>Agaricomycetidae</taxon>
        <taxon>Agaricales</taxon>
        <taxon>Marasmiineae</taxon>
        <taxon>Physalacriaceae</taxon>
        <taxon>Armillaria</taxon>
    </lineage>
</organism>
<feature type="non-terminal residue" evidence="1">
    <location>
        <position position="54"/>
    </location>
</feature>
<gene>
    <name evidence="1" type="ORF">ARMSODRAFT_961537</name>
</gene>
<accession>A0A2H3B5H7</accession>